<dbReference type="GO" id="GO:0004658">
    <property type="term" value="F:propionyl-CoA carboxylase activity"/>
    <property type="evidence" value="ECO:0007669"/>
    <property type="project" value="InterPro"/>
</dbReference>
<dbReference type="AlphaFoldDB" id="A0A2G5PBZ8"/>
<dbReference type="InterPro" id="IPR032716">
    <property type="entry name" value="ACC_epsilon"/>
</dbReference>
<accession>A0A2G5PBZ8</accession>
<keyword evidence="3" id="KW-1185">Reference proteome</keyword>
<name>A0A2G5PBZ8_9MYCO</name>
<reference evidence="2 3" key="1">
    <citation type="journal article" date="2017" name="Infect. Genet. Evol.">
        <title>The new phylogeny of the genus Mycobacterium: The old and the news.</title>
        <authorList>
            <person name="Tortoli E."/>
            <person name="Fedrizzi T."/>
            <person name="Meehan C.J."/>
            <person name="Trovato A."/>
            <person name="Grottola A."/>
            <person name="Giacobazzi E."/>
            <person name="Serpini G.F."/>
            <person name="Tagliazucchi S."/>
            <person name="Fabio A."/>
            <person name="Bettua C."/>
            <person name="Bertorelli R."/>
            <person name="Frascaro F."/>
            <person name="De Sanctis V."/>
            <person name="Pecorari M."/>
            <person name="Jousson O."/>
            <person name="Segata N."/>
            <person name="Cirillo D.M."/>
        </authorList>
    </citation>
    <scope>NUCLEOTIDE SEQUENCE [LARGE SCALE GENOMIC DNA]</scope>
    <source>
        <strain evidence="2 3">CIP1034565</strain>
    </source>
</reference>
<dbReference type="GO" id="GO:0003989">
    <property type="term" value="F:acetyl-CoA carboxylase activity"/>
    <property type="evidence" value="ECO:0007669"/>
    <property type="project" value="InterPro"/>
</dbReference>
<dbReference type="STRING" id="85968.GCA_900073015_01201"/>
<dbReference type="Proteomes" id="UP000230551">
    <property type="component" value="Unassembled WGS sequence"/>
</dbReference>
<dbReference type="EMBL" id="PDCN02000009">
    <property type="protein sequence ID" value="PIB75533.1"/>
    <property type="molecule type" value="Genomic_DNA"/>
</dbReference>
<evidence type="ECO:0000256" key="1">
    <source>
        <dbReference type="SAM" id="MobiDB-lite"/>
    </source>
</evidence>
<dbReference type="OrthoDB" id="4749910at2"/>
<protein>
    <submittedName>
        <fullName evidence="2">Acyl-CoA carboxylase subunit epsilon</fullName>
    </submittedName>
</protein>
<feature type="region of interest" description="Disordered" evidence="1">
    <location>
        <begin position="1"/>
        <end position="28"/>
    </location>
</feature>
<dbReference type="Pfam" id="PF13822">
    <property type="entry name" value="ACC_epsilon"/>
    <property type="match status" value="1"/>
</dbReference>
<proteinExistence type="predicted"/>
<gene>
    <name evidence="2" type="ORF">CQY22_008915</name>
</gene>
<comment type="caution">
    <text evidence="2">The sequence shown here is derived from an EMBL/GenBank/DDBJ whole genome shotgun (WGS) entry which is preliminary data.</text>
</comment>
<evidence type="ECO:0000313" key="3">
    <source>
        <dbReference type="Proteomes" id="UP000230551"/>
    </source>
</evidence>
<dbReference type="RefSeq" id="WP_090587421.1">
    <property type="nucleotide sequence ID" value="NZ_CP104302.1"/>
</dbReference>
<sequence>MNHDEDITEISDHRDLTIDDPEPKMPDARILRGNPSDEDLAALATVLAGIAKQGGNPGPQEFNPWGSPVDKLRYPVTSWQLVTLLERTHMRR</sequence>
<evidence type="ECO:0000313" key="2">
    <source>
        <dbReference type="EMBL" id="PIB75533.1"/>
    </source>
</evidence>
<organism evidence="2 3">
    <name type="scientific">Mycolicibacterium brumae</name>
    <dbReference type="NCBI Taxonomy" id="85968"/>
    <lineage>
        <taxon>Bacteria</taxon>
        <taxon>Bacillati</taxon>
        <taxon>Actinomycetota</taxon>
        <taxon>Actinomycetes</taxon>
        <taxon>Mycobacteriales</taxon>
        <taxon>Mycobacteriaceae</taxon>
        <taxon>Mycolicibacterium</taxon>
    </lineage>
</organism>